<keyword evidence="2" id="KW-1185">Reference proteome</keyword>
<dbReference type="AlphaFoldDB" id="A0A5C8PN46"/>
<proteinExistence type="predicted"/>
<accession>A0A5C8PN46</accession>
<dbReference type="Proteomes" id="UP000321638">
    <property type="component" value="Unassembled WGS sequence"/>
</dbReference>
<gene>
    <name evidence="1" type="ORF">FHP25_14775</name>
</gene>
<dbReference type="OrthoDB" id="9810886at2"/>
<protein>
    <submittedName>
        <fullName evidence="1">DUF1062 domain-containing protein</fullName>
    </submittedName>
</protein>
<reference evidence="1 2" key="1">
    <citation type="submission" date="2019-06" db="EMBL/GenBank/DDBJ databases">
        <title>New taxonomy in bacterial strain CC-CFT640, isolated from vineyard.</title>
        <authorList>
            <person name="Lin S.-Y."/>
            <person name="Tsai C.-F."/>
            <person name="Young C.-C."/>
        </authorList>
    </citation>
    <scope>NUCLEOTIDE SEQUENCE [LARGE SCALE GENOMIC DNA]</scope>
    <source>
        <strain evidence="1 2">CC-CFT640</strain>
    </source>
</reference>
<evidence type="ECO:0000313" key="2">
    <source>
        <dbReference type="Proteomes" id="UP000321638"/>
    </source>
</evidence>
<sequence>MSEILRVKWTIAPQTPPQPLLHCNRCRGTRSFRTSDKIRINANGKRIDAWLIYKCTSCDNTWNRPIPERRHVQSIDPLFLSALRVNDLTLARRLAFDAEDLRRCAWQLEEFNDVVVLKEVLSERSAPTCQLEILCAVPHPITLRGDRLLAVELRLPRSRIQSLERSGELTIFPRGSHALRRSVRDGMRLTLNVPAHDASLIVEAAKSNARAR</sequence>
<comment type="caution">
    <text evidence="1">The sequence shown here is derived from an EMBL/GenBank/DDBJ whole genome shotgun (WGS) entry which is preliminary data.</text>
</comment>
<dbReference type="EMBL" id="VDUZ01000015">
    <property type="protein sequence ID" value="TXL75230.1"/>
    <property type="molecule type" value="Genomic_DNA"/>
</dbReference>
<organism evidence="1 2">
    <name type="scientific">Vineibacter terrae</name>
    <dbReference type="NCBI Taxonomy" id="2586908"/>
    <lineage>
        <taxon>Bacteria</taxon>
        <taxon>Pseudomonadati</taxon>
        <taxon>Pseudomonadota</taxon>
        <taxon>Alphaproteobacteria</taxon>
        <taxon>Hyphomicrobiales</taxon>
        <taxon>Vineibacter</taxon>
    </lineage>
</organism>
<name>A0A5C8PN46_9HYPH</name>
<dbReference type="InterPro" id="IPR009412">
    <property type="entry name" value="DUF1062"/>
</dbReference>
<dbReference type="Pfam" id="PF06353">
    <property type="entry name" value="DUF1062"/>
    <property type="match status" value="1"/>
</dbReference>
<evidence type="ECO:0000313" key="1">
    <source>
        <dbReference type="EMBL" id="TXL75230.1"/>
    </source>
</evidence>